<accession>A0A0K0CZC4</accession>
<dbReference type="AlphaFoldDB" id="A0A0K0CZC4"/>
<dbReference type="GO" id="GO:0007032">
    <property type="term" value="P:endosome organization"/>
    <property type="evidence" value="ECO:0007669"/>
    <property type="project" value="InterPro"/>
</dbReference>
<proteinExistence type="predicted"/>
<name>A0A0K0CZC4_ANGCA</name>
<dbReference type="InterPro" id="IPR044978">
    <property type="entry name" value="GRV2/DNAJC13"/>
</dbReference>
<dbReference type="GO" id="GO:0006898">
    <property type="term" value="P:receptor-mediated endocytosis"/>
    <property type="evidence" value="ECO:0007669"/>
    <property type="project" value="TreeGrafter"/>
</dbReference>
<dbReference type="PANTHER" id="PTHR36983:SF2">
    <property type="entry name" value="DNAJ HOMOLOG SUBFAMILY C MEMBER 13"/>
    <property type="match status" value="1"/>
</dbReference>
<protein>
    <submittedName>
        <fullName evidence="3">RME-8_N domain-containing protein</fullName>
    </submittedName>
</protein>
<dbReference type="WBParaSite" id="ACAC_0000306501-mRNA-1">
    <property type="protein sequence ID" value="ACAC_0000306501-mRNA-1"/>
    <property type="gene ID" value="ACAC_0000306501"/>
</dbReference>
<feature type="domain" description="DnaJ homologue subfamily C GRV2/DNAJC13 N-terminal" evidence="1">
    <location>
        <begin position="4"/>
        <end position="321"/>
    </location>
</feature>
<dbReference type="InterPro" id="IPR045802">
    <property type="entry name" value="GRV2/DNAJC13_N"/>
</dbReference>
<evidence type="ECO:0000313" key="2">
    <source>
        <dbReference type="Proteomes" id="UP000035642"/>
    </source>
</evidence>
<reference evidence="3" key="2">
    <citation type="submission" date="2017-02" db="UniProtKB">
        <authorList>
            <consortium name="WormBaseParasite"/>
        </authorList>
    </citation>
    <scope>IDENTIFICATION</scope>
</reference>
<keyword evidence="2" id="KW-1185">Reference proteome</keyword>
<dbReference type="Pfam" id="PF19432">
    <property type="entry name" value="RME-8_N"/>
    <property type="match status" value="1"/>
</dbReference>
<organism evidence="2 3">
    <name type="scientific">Angiostrongylus cantonensis</name>
    <name type="common">Rat lungworm</name>
    <dbReference type="NCBI Taxonomy" id="6313"/>
    <lineage>
        <taxon>Eukaryota</taxon>
        <taxon>Metazoa</taxon>
        <taxon>Ecdysozoa</taxon>
        <taxon>Nematoda</taxon>
        <taxon>Chromadorea</taxon>
        <taxon>Rhabditida</taxon>
        <taxon>Rhabditina</taxon>
        <taxon>Rhabditomorpha</taxon>
        <taxon>Strongyloidea</taxon>
        <taxon>Metastrongylidae</taxon>
        <taxon>Angiostrongylus</taxon>
    </lineage>
</organism>
<dbReference type="Proteomes" id="UP000035642">
    <property type="component" value="Unassembled WGS sequence"/>
</dbReference>
<dbReference type="STRING" id="6313.A0A0K0CZC4"/>
<evidence type="ECO:0000313" key="3">
    <source>
        <dbReference type="WBParaSite" id="ACAC_0000306501-mRNA-1"/>
    </source>
</evidence>
<dbReference type="PANTHER" id="PTHR36983">
    <property type="entry name" value="DNAJ HOMOLOG SUBFAMILY C MEMBER 13"/>
    <property type="match status" value="1"/>
</dbReference>
<reference evidence="2" key="1">
    <citation type="submission" date="2012-09" db="EMBL/GenBank/DDBJ databases">
        <authorList>
            <person name="Martin A.A."/>
        </authorList>
    </citation>
    <scope>NUCLEOTIDE SEQUENCE</scope>
</reference>
<sequence length="333" mass="37885">MERKWQYEDFIAVKPSPKNAQSESKQDEFVIHVRHKGKRVCPLFSCSDTMRFSSDYTSNIITDCLLFNSKFGDRNAEPTAVNVYKHSWTGRRVPVVLRVNAAAIEQVDNRGVVVQVYPYRRIRKIVKVRSFLLIILGSQQRSVKDSVSDCQGGFIIDVGDHHRRFPFIKHLFESTKCDDFIKEVRRSAADNVGIIVPVTKEVATLDEFALTRLGLCSHDDQITSYAEFKVQKFGKRHEQSVRRLLCLTETCLVERDLATYSVVCATPLEQVVCLVRLEKDPQQFIVEYTSGEGRVYSAAERDLIIASLIDGTRAAGNQMVILIPLFCMQLKLG</sequence>
<dbReference type="GO" id="GO:2000641">
    <property type="term" value="P:regulation of early endosome to late endosome transport"/>
    <property type="evidence" value="ECO:0007669"/>
    <property type="project" value="InterPro"/>
</dbReference>
<dbReference type="GO" id="GO:0010008">
    <property type="term" value="C:endosome membrane"/>
    <property type="evidence" value="ECO:0007669"/>
    <property type="project" value="TreeGrafter"/>
</dbReference>
<evidence type="ECO:0000259" key="1">
    <source>
        <dbReference type="Pfam" id="PF19432"/>
    </source>
</evidence>